<keyword evidence="1" id="KW-0472">Membrane</keyword>
<dbReference type="AlphaFoldDB" id="A0A5J5W5X1"/>
<protein>
    <submittedName>
        <fullName evidence="2">Uncharacterized protein</fullName>
    </submittedName>
</protein>
<evidence type="ECO:0000313" key="3">
    <source>
        <dbReference type="Proteomes" id="UP000327439"/>
    </source>
</evidence>
<keyword evidence="1" id="KW-1133">Transmembrane helix</keyword>
<keyword evidence="1" id="KW-0812">Transmembrane</keyword>
<feature type="transmembrane region" description="Helical" evidence="1">
    <location>
        <begin position="21"/>
        <end position="47"/>
    </location>
</feature>
<accession>A0A5J5W5X1</accession>
<sequence>MLDQRVVPRFLSLQHHEPECILAPICTLGFLELVIYMPLIIPTLTGLMSTLLKWVPIMVEVIHTSRYRLVPCLDTLIRVLAIMSVVNRRHYATPCRIQDIKTRETLLKGHIRDGLYHFSALAEAPFAATRSFKIRLWTVLCLLCGTIVLATCLFLLLRMFYKNVILL</sequence>
<dbReference type="Proteomes" id="UP000327439">
    <property type="component" value="Chromosome A04"/>
</dbReference>
<organism evidence="2 3">
    <name type="scientific">Gossypium barbadense</name>
    <name type="common">Sea Island cotton</name>
    <name type="synonym">Hibiscus barbadensis</name>
    <dbReference type="NCBI Taxonomy" id="3634"/>
    <lineage>
        <taxon>Eukaryota</taxon>
        <taxon>Viridiplantae</taxon>
        <taxon>Streptophyta</taxon>
        <taxon>Embryophyta</taxon>
        <taxon>Tracheophyta</taxon>
        <taxon>Spermatophyta</taxon>
        <taxon>Magnoliopsida</taxon>
        <taxon>eudicotyledons</taxon>
        <taxon>Gunneridae</taxon>
        <taxon>Pentapetalae</taxon>
        <taxon>rosids</taxon>
        <taxon>malvids</taxon>
        <taxon>Malvales</taxon>
        <taxon>Malvaceae</taxon>
        <taxon>Malvoideae</taxon>
        <taxon>Gossypium</taxon>
    </lineage>
</organism>
<name>A0A5J5W5X1_GOSBA</name>
<keyword evidence="3" id="KW-1185">Reference proteome</keyword>
<evidence type="ECO:0000313" key="2">
    <source>
        <dbReference type="EMBL" id="KAB2087292.1"/>
    </source>
</evidence>
<gene>
    <name evidence="2" type="ORF">ES319_A04G093200v1</name>
</gene>
<reference evidence="3" key="1">
    <citation type="journal article" date="2020" name="Nat. Genet.">
        <title>Genomic diversifications of five Gossypium allopolyploid species and their impact on cotton improvement.</title>
        <authorList>
            <person name="Chen Z.J."/>
            <person name="Sreedasyam A."/>
            <person name="Ando A."/>
            <person name="Song Q."/>
            <person name="De Santiago L.M."/>
            <person name="Hulse-Kemp A.M."/>
            <person name="Ding M."/>
            <person name="Ye W."/>
            <person name="Kirkbride R.C."/>
            <person name="Jenkins J."/>
            <person name="Plott C."/>
            <person name="Lovell J."/>
            <person name="Lin Y.M."/>
            <person name="Vaughn R."/>
            <person name="Liu B."/>
            <person name="Simpson S."/>
            <person name="Scheffler B.E."/>
            <person name="Wen L."/>
            <person name="Saski C.A."/>
            <person name="Grover C.E."/>
            <person name="Hu G."/>
            <person name="Conover J.L."/>
            <person name="Carlson J.W."/>
            <person name="Shu S."/>
            <person name="Boston L.B."/>
            <person name="Williams M."/>
            <person name="Peterson D.G."/>
            <person name="McGee K."/>
            <person name="Jones D.C."/>
            <person name="Wendel J.F."/>
            <person name="Stelly D.M."/>
            <person name="Grimwood J."/>
            <person name="Schmutz J."/>
        </authorList>
    </citation>
    <scope>NUCLEOTIDE SEQUENCE [LARGE SCALE GENOMIC DNA]</scope>
    <source>
        <strain evidence="3">cv. 3-79</strain>
    </source>
</reference>
<proteinExistence type="predicted"/>
<feature type="transmembrane region" description="Helical" evidence="1">
    <location>
        <begin position="136"/>
        <end position="161"/>
    </location>
</feature>
<dbReference type="EMBL" id="CM018205">
    <property type="protein sequence ID" value="KAB2087292.1"/>
    <property type="molecule type" value="Genomic_DNA"/>
</dbReference>
<evidence type="ECO:0000256" key="1">
    <source>
        <dbReference type="SAM" id="Phobius"/>
    </source>
</evidence>